<dbReference type="PROSITE" id="PS00027">
    <property type="entry name" value="HOMEOBOX_1"/>
    <property type="match status" value="1"/>
</dbReference>
<evidence type="ECO:0000256" key="1">
    <source>
        <dbReference type="ARBA" id="ARBA00004123"/>
    </source>
</evidence>
<accession>A0ABD0K817</accession>
<evidence type="ECO:0000256" key="5">
    <source>
        <dbReference type="ARBA" id="ARBA00023242"/>
    </source>
</evidence>
<feature type="DNA-binding region" description="Homeobox" evidence="7">
    <location>
        <begin position="431"/>
        <end position="490"/>
    </location>
</feature>
<dbReference type="Pfam" id="PF00046">
    <property type="entry name" value="Homeodomain"/>
    <property type="match status" value="1"/>
</dbReference>
<feature type="domain" description="Homeobox" evidence="10">
    <location>
        <begin position="429"/>
        <end position="489"/>
    </location>
</feature>
<dbReference type="Proteomes" id="UP001519460">
    <property type="component" value="Unassembled WGS sequence"/>
</dbReference>
<feature type="non-terminal residue" evidence="11">
    <location>
        <position position="1"/>
    </location>
</feature>
<dbReference type="SUPFAM" id="SSF46689">
    <property type="entry name" value="Homeodomain-like"/>
    <property type="match status" value="1"/>
</dbReference>
<comment type="subcellular location">
    <subcellularLocation>
        <location evidence="1 7 8">Nucleus</location>
    </subcellularLocation>
</comment>
<dbReference type="PRINTS" id="PR00024">
    <property type="entry name" value="HOMEOBOX"/>
</dbReference>
<proteinExistence type="inferred from homology"/>
<dbReference type="InterPro" id="IPR001356">
    <property type="entry name" value="HD"/>
</dbReference>
<evidence type="ECO:0000259" key="10">
    <source>
        <dbReference type="PROSITE" id="PS50071"/>
    </source>
</evidence>
<dbReference type="PANTHER" id="PTHR24338">
    <property type="entry name" value="HOMEOBOX PROTEIN MSX"/>
    <property type="match status" value="1"/>
</dbReference>
<dbReference type="InterPro" id="IPR020479">
    <property type="entry name" value="HD_metazoa"/>
</dbReference>
<gene>
    <name evidence="11" type="ORF">BaRGS_00025519</name>
</gene>
<feature type="region of interest" description="Disordered" evidence="9">
    <location>
        <begin position="411"/>
        <end position="437"/>
    </location>
</feature>
<dbReference type="SMART" id="SM00389">
    <property type="entry name" value="HOX"/>
    <property type="match status" value="1"/>
</dbReference>
<evidence type="ECO:0000313" key="11">
    <source>
        <dbReference type="EMBL" id="KAK7483226.1"/>
    </source>
</evidence>
<feature type="compositionally biased region" description="Pro residues" evidence="9">
    <location>
        <begin position="353"/>
        <end position="364"/>
    </location>
</feature>
<dbReference type="PANTHER" id="PTHR24338:SF0">
    <property type="entry name" value="MUSCLE SEGMENTATION HOMEOBOX"/>
    <property type="match status" value="1"/>
</dbReference>
<evidence type="ECO:0000256" key="9">
    <source>
        <dbReference type="SAM" id="MobiDB-lite"/>
    </source>
</evidence>
<dbReference type="Gene3D" id="1.10.10.60">
    <property type="entry name" value="Homeodomain-like"/>
    <property type="match status" value="1"/>
</dbReference>
<dbReference type="InterPro" id="IPR009057">
    <property type="entry name" value="Homeodomain-like_sf"/>
</dbReference>
<comment type="caution">
    <text evidence="11">The sequence shown here is derived from an EMBL/GenBank/DDBJ whole genome shotgun (WGS) entry which is preliminary data.</text>
</comment>
<feature type="compositionally biased region" description="Basic residues" evidence="9">
    <location>
        <begin position="424"/>
        <end position="435"/>
    </location>
</feature>
<feature type="compositionally biased region" description="Low complexity" evidence="9">
    <location>
        <begin position="253"/>
        <end position="286"/>
    </location>
</feature>
<feature type="compositionally biased region" description="Basic and acidic residues" evidence="9">
    <location>
        <begin position="311"/>
        <end position="323"/>
    </location>
</feature>
<comment type="similarity">
    <text evidence="6">Belongs to the Msh homeobox family.</text>
</comment>
<organism evidence="11 12">
    <name type="scientific">Batillaria attramentaria</name>
    <dbReference type="NCBI Taxonomy" id="370345"/>
    <lineage>
        <taxon>Eukaryota</taxon>
        <taxon>Metazoa</taxon>
        <taxon>Spiralia</taxon>
        <taxon>Lophotrochozoa</taxon>
        <taxon>Mollusca</taxon>
        <taxon>Gastropoda</taxon>
        <taxon>Caenogastropoda</taxon>
        <taxon>Sorbeoconcha</taxon>
        <taxon>Cerithioidea</taxon>
        <taxon>Batillariidae</taxon>
        <taxon>Batillaria</taxon>
    </lineage>
</organism>
<keyword evidence="5 7" id="KW-0539">Nucleus</keyword>
<evidence type="ECO:0000256" key="6">
    <source>
        <dbReference type="ARBA" id="ARBA00038425"/>
    </source>
</evidence>
<evidence type="ECO:0000256" key="8">
    <source>
        <dbReference type="RuleBase" id="RU000682"/>
    </source>
</evidence>
<dbReference type="GO" id="GO:0003677">
    <property type="term" value="F:DNA binding"/>
    <property type="evidence" value="ECO:0007669"/>
    <property type="project" value="UniProtKB-UniRule"/>
</dbReference>
<dbReference type="AlphaFoldDB" id="A0ABD0K817"/>
<reference evidence="11 12" key="1">
    <citation type="journal article" date="2023" name="Sci. Data">
        <title>Genome assembly of the Korean intertidal mud-creeper Batillaria attramentaria.</title>
        <authorList>
            <person name="Patra A.K."/>
            <person name="Ho P.T."/>
            <person name="Jun S."/>
            <person name="Lee S.J."/>
            <person name="Kim Y."/>
            <person name="Won Y.J."/>
        </authorList>
    </citation>
    <scope>NUCLEOTIDE SEQUENCE [LARGE SCALE GENOMIC DNA]</scope>
    <source>
        <strain evidence="11">Wonlab-2016</strain>
    </source>
</reference>
<feature type="compositionally biased region" description="Low complexity" evidence="9">
    <location>
        <begin position="365"/>
        <end position="375"/>
    </location>
</feature>
<keyword evidence="12" id="KW-1185">Reference proteome</keyword>
<feature type="region of interest" description="Disordered" evidence="9">
    <location>
        <begin position="249"/>
        <end position="375"/>
    </location>
</feature>
<evidence type="ECO:0000256" key="2">
    <source>
        <dbReference type="ARBA" id="ARBA00022473"/>
    </source>
</evidence>
<evidence type="ECO:0000256" key="3">
    <source>
        <dbReference type="ARBA" id="ARBA00023125"/>
    </source>
</evidence>
<keyword evidence="2" id="KW-0217">Developmental protein</keyword>
<keyword evidence="4 7" id="KW-0371">Homeobox</keyword>
<dbReference type="CDD" id="cd00086">
    <property type="entry name" value="homeodomain"/>
    <property type="match status" value="1"/>
</dbReference>
<feature type="compositionally biased region" description="Low complexity" evidence="9">
    <location>
        <begin position="192"/>
        <end position="225"/>
    </location>
</feature>
<name>A0ABD0K817_9CAEN</name>
<dbReference type="InterPro" id="IPR050674">
    <property type="entry name" value="Msh_Homeobox_Regulators"/>
</dbReference>
<dbReference type="EMBL" id="JACVVK020000230">
    <property type="protein sequence ID" value="KAK7483226.1"/>
    <property type="molecule type" value="Genomic_DNA"/>
</dbReference>
<feature type="region of interest" description="Disordered" evidence="9">
    <location>
        <begin position="184"/>
        <end position="231"/>
    </location>
</feature>
<feature type="region of interest" description="Disordered" evidence="9">
    <location>
        <begin position="96"/>
        <end position="126"/>
    </location>
</feature>
<sequence>RQPTVLAAHTCRQPVFTAVTDSQSGLRGVACPWVLITVIMITDHRAPGVALSPQLRAFCPVGCVKYPAVVHAVSFEMPIVIVQFVLQSVIRDTTGDTTDLRRDTTESVSHLPNDKNGDPAAHPFSQKRWRTIAQREARAYQSTADDPIKGLELELSRNDSKCTSSAAPVVGPASMALHASENSAFTPTGKASSSGVSALPSPSSPVSSSPGDSSNCNSPSSAPQSLGGSLHNSVVSMSGSAIVSPPCSTAVGTVSSSALHSSSTTMSPRSESSSPECHSPSGSSESGFAAMRLSHNQPGHSFNHHHHHPHQSPERPGSGKENEDTMAPPQPQPHRISSFSVEDILAHPGSKKSPPPTPSPPPSLHSPSAPSGAAPAAVPVGVGIGVAGVGVGMNIGVGGANALADARWPSAVPTPPRLTPSKMTLRKHKPNRKPRTPFTTSQLLALERKFREKQYLSIAERAEFSNSLNLTETQVKIWFQNRRAKAKRLQEAELEKMRMAAKPMMPPAMSISLSGIYAQLPPLASRNLFQPPLLGPLGLHCAGLPYGLP</sequence>
<protein>
    <recommendedName>
        <fullName evidence="10">Homeobox domain-containing protein</fullName>
    </recommendedName>
</protein>
<evidence type="ECO:0000313" key="12">
    <source>
        <dbReference type="Proteomes" id="UP001519460"/>
    </source>
</evidence>
<dbReference type="GO" id="GO:0005634">
    <property type="term" value="C:nucleus"/>
    <property type="evidence" value="ECO:0007669"/>
    <property type="project" value="UniProtKB-SubCell"/>
</dbReference>
<dbReference type="InterPro" id="IPR017970">
    <property type="entry name" value="Homeobox_CS"/>
</dbReference>
<dbReference type="PROSITE" id="PS50071">
    <property type="entry name" value="HOMEOBOX_2"/>
    <property type="match status" value="1"/>
</dbReference>
<keyword evidence="3 7" id="KW-0238">DNA-binding</keyword>
<evidence type="ECO:0000256" key="4">
    <source>
        <dbReference type="ARBA" id="ARBA00023155"/>
    </source>
</evidence>
<evidence type="ECO:0000256" key="7">
    <source>
        <dbReference type="PROSITE-ProRule" id="PRU00108"/>
    </source>
</evidence>